<keyword evidence="4" id="KW-1185">Reference proteome</keyword>
<proteinExistence type="predicted"/>
<feature type="compositionally biased region" description="Polar residues" evidence="1">
    <location>
        <begin position="12"/>
        <end position="27"/>
    </location>
</feature>
<dbReference type="CDD" id="cd09272">
    <property type="entry name" value="RNase_HI_RT_Ty1"/>
    <property type="match status" value="1"/>
</dbReference>
<sequence>MPLDQVPGSAELSPSTIRPISTEQSALPVNESPVMPSKRTRQVSKNLSGYNYTLPPSLAPPSSTSHSSSPSANSTAVKHAHWRDAMAKEISALEANNTWTLVPLPFEKRVIDSKWVYKVKFHPDDTVERYKARLVAKGYTQIEGLDFHETFAPVAKLVTAALHIVANPVFHERTKQIEIDCHFVWHHTQSKALLPRPISSQYQLADIFTKALDQSDLDGHEGFNPTSLWLNLGSHGKWHSEHKIPATYTTGLVFPFVVGKVFRA</sequence>
<reference evidence="3" key="1">
    <citation type="submission" date="2022-12" db="EMBL/GenBank/DDBJ databases">
        <title>Draft genome assemblies for two species of Escallonia (Escalloniales).</title>
        <authorList>
            <person name="Chanderbali A."/>
            <person name="Dervinis C."/>
            <person name="Anghel I."/>
            <person name="Soltis D."/>
            <person name="Soltis P."/>
            <person name="Zapata F."/>
        </authorList>
    </citation>
    <scope>NUCLEOTIDE SEQUENCE</scope>
    <source>
        <strain evidence="3">UCBG64.0493</strain>
        <tissue evidence="3">Leaf</tissue>
    </source>
</reference>
<feature type="compositionally biased region" description="Low complexity" evidence="1">
    <location>
        <begin position="53"/>
        <end position="76"/>
    </location>
</feature>
<comment type="caution">
    <text evidence="3">The sequence shown here is derived from an EMBL/GenBank/DDBJ whole genome shotgun (WGS) entry which is preliminary data.</text>
</comment>
<accession>A0AA89B6Q7</accession>
<organism evidence="3 4">
    <name type="scientific">Escallonia herrerae</name>
    <dbReference type="NCBI Taxonomy" id="1293975"/>
    <lineage>
        <taxon>Eukaryota</taxon>
        <taxon>Viridiplantae</taxon>
        <taxon>Streptophyta</taxon>
        <taxon>Embryophyta</taxon>
        <taxon>Tracheophyta</taxon>
        <taxon>Spermatophyta</taxon>
        <taxon>Magnoliopsida</taxon>
        <taxon>eudicotyledons</taxon>
        <taxon>Gunneridae</taxon>
        <taxon>Pentapetalae</taxon>
        <taxon>asterids</taxon>
        <taxon>campanulids</taxon>
        <taxon>Escalloniales</taxon>
        <taxon>Escalloniaceae</taxon>
        <taxon>Escallonia</taxon>
    </lineage>
</organism>
<feature type="domain" description="Reverse transcriptase Ty1/copia-type" evidence="2">
    <location>
        <begin position="96"/>
        <end position="192"/>
    </location>
</feature>
<gene>
    <name evidence="3" type="ORF">RJ639_037623</name>
</gene>
<name>A0AA89B6Q7_9ASTE</name>
<dbReference type="Pfam" id="PF07727">
    <property type="entry name" value="RVT_2"/>
    <property type="match status" value="1"/>
</dbReference>
<dbReference type="InterPro" id="IPR013103">
    <property type="entry name" value="RVT_2"/>
</dbReference>
<evidence type="ECO:0000313" key="3">
    <source>
        <dbReference type="EMBL" id="KAK3030075.1"/>
    </source>
</evidence>
<evidence type="ECO:0000256" key="1">
    <source>
        <dbReference type="SAM" id="MobiDB-lite"/>
    </source>
</evidence>
<dbReference type="AlphaFoldDB" id="A0AA89B6Q7"/>
<protein>
    <recommendedName>
        <fullName evidence="2">Reverse transcriptase Ty1/copia-type domain-containing protein</fullName>
    </recommendedName>
</protein>
<dbReference type="Proteomes" id="UP001188597">
    <property type="component" value="Unassembled WGS sequence"/>
</dbReference>
<dbReference type="EMBL" id="JAVXUP010000352">
    <property type="protein sequence ID" value="KAK3030075.1"/>
    <property type="molecule type" value="Genomic_DNA"/>
</dbReference>
<evidence type="ECO:0000259" key="2">
    <source>
        <dbReference type="Pfam" id="PF07727"/>
    </source>
</evidence>
<feature type="region of interest" description="Disordered" evidence="1">
    <location>
        <begin position="1"/>
        <end position="79"/>
    </location>
</feature>
<evidence type="ECO:0000313" key="4">
    <source>
        <dbReference type="Proteomes" id="UP001188597"/>
    </source>
</evidence>